<dbReference type="InterPro" id="IPR011047">
    <property type="entry name" value="Quinoprotein_ADH-like_sf"/>
</dbReference>
<dbReference type="Gene3D" id="2.130.10.10">
    <property type="entry name" value="YVTN repeat-like/Quinoprotein amine dehydrogenase"/>
    <property type="match status" value="1"/>
</dbReference>
<dbReference type="Proteomes" id="UP001431209">
    <property type="component" value="Unassembled WGS sequence"/>
</dbReference>
<dbReference type="AlphaFoldDB" id="A0AAW2Z8I9"/>
<keyword evidence="2" id="KW-1185">Reference proteome</keyword>
<proteinExistence type="predicted"/>
<name>A0AAW2Z8I9_9EUKA</name>
<accession>A0AAW2Z8I9</accession>
<protein>
    <submittedName>
        <fullName evidence="1">Uncharacterized protein</fullName>
    </submittedName>
</protein>
<dbReference type="SUPFAM" id="SSF50998">
    <property type="entry name" value="Quinoprotein alcohol dehydrogenase-like"/>
    <property type="match status" value="1"/>
</dbReference>
<evidence type="ECO:0000313" key="2">
    <source>
        <dbReference type="Proteomes" id="UP001431209"/>
    </source>
</evidence>
<organism evidence="1 2">
    <name type="scientific">Acrasis kona</name>
    <dbReference type="NCBI Taxonomy" id="1008807"/>
    <lineage>
        <taxon>Eukaryota</taxon>
        <taxon>Discoba</taxon>
        <taxon>Heterolobosea</taxon>
        <taxon>Tetramitia</taxon>
        <taxon>Eutetramitia</taxon>
        <taxon>Acrasidae</taxon>
        <taxon>Acrasis</taxon>
    </lineage>
</organism>
<comment type="caution">
    <text evidence="1">The sequence shown here is derived from an EMBL/GenBank/DDBJ whole genome shotgun (WGS) entry which is preliminary data.</text>
</comment>
<evidence type="ECO:0000313" key="1">
    <source>
        <dbReference type="EMBL" id="KAL0486131.1"/>
    </source>
</evidence>
<sequence>MSNEEQDVCNDAVITLQSLLVLQMMGNIPDDDSNYQYRPRQKVDPCSANCFCDVDLLTYGRDTAEINTFMLLKNFMRMRAVFQTKVVASLCSSENSLHIYDLSGNLIKDIALERLAYNFITTSDGNVMYLHRNGVSIIDVKNDVVLSSLNISFSKLPLRIIVIDSRTYAFPDRQSNELLVWRDPIINKKSETALISDAWSITCSCELDESTCVLGGNNKKLIFVNKETLQQVKRLWCKDFTDSIVLSSSGQLISSHTNGNIRIWNKKSTGCVFLLNYPQRTLFLSTSVNNLLINYDTYGNVVRLLHPRTGELKKYFSIPNTIVECHGDEDLVAIMSYEDITFYNTATFNRTNKIPLLRATSQFAIMNL</sequence>
<dbReference type="EMBL" id="JAOPGA020001202">
    <property type="protein sequence ID" value="KAL0486131.1"/>
    <property type="molecule type" value="Genomic_DNA"/>
</dbReference>
<reference evidence="1 2" key="1">
    <citation type="submission" date="2024-03" db="EMBL/GenBank/DDBJ databases">
        <title>The Acrasis kona genome and developmental transcriptomes reveal deep origins of eukaryotic multicellular pathways.</title>
        <authorList>
            <person name="Sheikh S."/>
            <person name="Fu C.-J."/>
            <person name="Brown M.W."/>
            <person name="Baldauf S.L."/>
        </authorList>
    </citation>
    <scope>NUCLEOTIDE SEQUENCE [LARGE SCALE GENOMIC DNA]</scope>
    <source>
        <strain evidence="1 2">ATCC MYA-3509</strain>
    </source>
</reference>
<gene>
    <name evidence="1" type="ORF">AKO1_001759</name>
</gene>
<dbReference type="InterPro" id="IPR015943">
    <property type="entry name" value="WD40/YVTN_repeat-like_dom_sf"/>
</dbReference>